<dbReference type="EMBL" id="FZOG01000003">
    <property type="protein sequence ID" value="SNS55515.1"/>
    <property type="molecule type" value="Genomic_DNA"/>
</dbReference>
<dbReference type="AlphaFoldDB" id="A0A239FFJ4"/>
<evidence type="ECO:0000313" key="1">
    <source>
        <dbReference type="EMBL" id="SNS55515.1"/>
    </source>
</evidence>
<proteinExistence type="predicted"/>
<gene>
    <name evidence="1" type="ORF">SAMN05216255_2586</name>
</gene>
<dbReference type="Proteomes" id="UP000242915">
    <property type="component" value="Unassembled WGS sequence"/>
</dbReference>
<reference evidence="2" key="1">
    <citation type="submission" date="2017-06" db="EMBL/GenBank/DDBJ databases">
        <authorList>
            <person name="Varghese N."/>
            <person name="Submissions S."/>
        </authorList>
    </citation>
    <scope>NUCLEOTIDE SEQUENCE [LARGE SCALE GENOMIC DNA]</scope>
    <source>
        <strain evidence="2">CIP 108523</strain>
    </source>
</reference>
<evidence type="ECO:0000313" key="2">
    <source>
        <dbReference type="Proteomes" id="UP000242915"/>
    </source>
</evidence>
<organism evidence="1 2">
    <name type="scientific">Pseudomonas segetis</name>
    <dbReference type="NCBI Taxonomy" id="298908"/>
    <lineage>
        <taxon>Bacteria</taxon>
        <taxon>Pseudomonadati</taxon>
        <taxon>Pseudomonadota</taxon>
        <taxon>Gammaproteobacteria</taxon>
        <taxon>Pseudomonadales</taxon>
        <taxon>Pseudomonadaceae</taxon>
        <taxon>Pseudomonas</taxon>
    </lineage>
</organism>
<sequence length="58" mass="6776">MHGMQSPKQLNNRHQYGVFRLGYFNECQVVWINLLLVSEFIRRQLVGSDQARQPAMGL</sequence>
<protein>
    <submittedName>
        <fullName evidence="1">Uncharacterized protein</fullName>
    </submittedName>
</protein>
<name>A0A239FFJ4_9PSED</name>
<keyword evidence="2" id="KW-1185">Reference proteome</keyword>
<accession>A0A239FFJ4</accession>